<dbReference type="Proteomes" id="UP000002035">
    <property type="component" value="Unassembled WGS sequence"/>
</dbReference>
<accession>C5FS64</accession>
<feature type="region of interest" description="Disordered" evidence="1">
    <location>
        <begin position="1"/>
        <end position="22"/>
    </location>
</feature>
<dbReference type="RefSeq" id="XP_002845667.1">
    <property type="nucleotide sequence ID" value="XM_002845621.1"/>
</dbReference>
<protein>
    <submittedName>
        <fullName evidence="2">Uncharacterized protein</fullName>
    </submittedName>
</protein>
<dbReference type="GeneID" id="9224674"/>
<keyword evidence="3" id="KW-1185">Reference proteome</keyword>
<name>C5FS64_ARTOC</name>
<dbReference type="HOGENOM" id="CLU_1365964_0_0_1"/>
<proteinExistence type="predicted"/>
<evidence type="ECO:0000313" key="3">
    <source>
        <dbReference type="Proteomes" id="UP000002035"/>
    </source>
</evidence>
<dbReference type="EMBL" id="DS995705">
    <property type="protein sequence ID" value="EEQ32717.1"/>
    <property type="molecule type" value="Genomic_DNA"/>
</dbReference>
<evidence type="ECO:0000256" key="1">
    <source>
        <dbReference type="SAM" id="MobiDB-lite"/>
    </source>
</evidence>
<reference evidence="3" key="1">
    <citation type="journal article" date="2012" name="MBio">
        <title>Comparative genome analysis of Trichophyton rubrum and related dermatophytes reveals candidate genes involved in infection.</title>
        <authorList>
            <person name="Martinez D.A."/>
            <person name="Oliver B.G."/>
            <person name="Graeser Y."/>
            <person name="Goldberg J.M."/>
            <person name="Li W."/>
            <person name="Martinez-Rossi N.M."/>
            <person name="Monod M."/>
            <person name="Shelest E."/>
            <person name="Barton R.C."/>
            <person name="Birch E."/>
            <person name="Brakhage A.A."/>
            <person name="Chen Z."/>
            <person name="Gurr S.J."/>
            <person name="Heiman D."/>
            <person name="Heitman J."/>
            <person name="Kosti I."/>
            <person name="Rossi A."/>
            <person name="Saif S."/>
            <person name="Samalova M."/>
            <person name="Saunders C.W."/>
            <person name="Shea T."/>
            <person name="Summerbell R.C."/>
            <person name="Xu J."/>
            <person name="Young S."/>
            <person name="Zeng Q."/>
            <person name="Birren B.W."/>
            <person name="Cuomo C.A."/>
            <person name="White T.C."/>
        </authorList>
    </citation>
    <scope>NUCLEOTIDE SEQUENCE [LARGE SCALE GENOMIC DNA]</scope>
    <source>
        <strain evidence="3">ATCC MYA-4605 / CBS 113480</strain>
    </source>
</reference>
<gene>
    <name evidence="2" type="ORF">MCYG_05536</name>
</gene>
<sequence length="200" mass="22279">MAQPGGEKMTVMRERGSPARYNRPSSAAPWMFRCFDSKGPPSLPGNDRISSLKALFSSPVRRMQGIQPRFSEFCTERHPCYAIGGRPKIVLTGAIGAEAGGGSRLLQVGMQPYIPARGQGKASWWPVKCLASVRLLRAFGGQRKAKREKENIHGWDGKSWIDPALFPEPIQGTRMSFYFQPPRRTDNEGNTFVLDTNPLR</sequence>
<dbReference type="AlphaFoldDB" id="C5FS64"/>
<organism evidence="2 3">
    <name type="scientific">Arthroderma otae (strain ATCC MYA-4605 / CBS 113480)</name>
    <name type="common">Microsporum canis</name>
    <dbReference type="NCBI Taxonomy" id="554155"/>
    <lineage>
        <taxon>Eukaryota</taxon>
        <taxon>Fungi</taxon>
        <taxon>Dikarya</taxon>
        <taxon>Ascomycota</taxon>
        <taxon>Pezizomycotina</taxon>
        <taxon>Eurotiomycetes</taxon>
        <taxon>Eurotiomycetidae</taxon>
        <taxon>Onygenales</taxon>
        <taxon>Arthrodermataceae</taxon>
        <taxon>Microsporum</taxon>
    </lineage>
</organism>
<dbReference type="VEuPathDB" id="FungiDB:MCYG_05536"/>
<evidence type="ECO:0000313" key="2">
    <source>
        <dbReference type="EMBL" id="EEQ32717.1"/>
    </source>
</evidence>